<dbReference type="InterPro" id="IPR002204">
    <property type="entry name" value="3-OH-isobutyrate_DH-rel_CS"/>
</dbReference>
<organism evidence="6 7">
    <name type="scientific">Trinickia soli</name>
    <dbReference type="NCBI Taxonomy" id="380675"/>
    <lineage>
        <taxon>Bacteria</taxon>
        <taxon>Pseudomonadati</taxon>
        <taxon>Pseudomonadota</taxon>
        <taxon>Betaproteobacteria</taxon>
        <taxon>Burkholderiales</taxon>
        <taxon>Burkholderiaceae</taxon>
        <taxon>Trinickia</taxon>
    </lineage>
</organism>
<dbReference type="Gene3D" id="1.10.1040.10">
    <property type="entry name" value="N-(1-d-carboxylethyl)-l-norvaline Dehydrogenase, domain 2"/>
    <property type="match status" value="1"/>
</dbReference>
<dbReference type="InterPro" id="IPR015815">
    <property type="entry name" value="HIBADH-related"/>
</dbReference>
<comment type="caution">
    <text evidence="6">The sequence shown here is derived from an EMBL/GenBank/DDBJ whole genome shotgun (WGS) entry which is preliminary data.</text>
</comment>
<gene>
    <name evidence="6" type="ORF">C0Z19_23925</name>
</gene>
<dbReference type="Proteomes" id="UP000235347">
    <property type="component" value="Unassembled WGS sequence"/>
</dbReference>
<dbReference type="InterPro" id="IPR036291">
    <property type="entry name" value="NAD(P)-bd_dom_sf"/>
</dbReference>
<dbReference type="InterPro" id="IPR051265">
    <property type="entry name" value="HIBADH-related_NP60_sf"/>
</dbReference>
<keyword evidence="1" id="KW-0560">Oxidoreductase</keyword>
<dbReference type="InterPro" id="IPR008927">
    <property type="entry name" value="6-PGluconate_DH-like_C_sf"/>
</dbReference>
<feature type="active site" evidence="3">
    <location>
        <position position="168"/>
    </location>
</feature>
<dbReference type="Pfam" id="PF03446">
    <property type="entry name" value="NAD_binding_2"/>
    <property type="match status" value="1"/>
</dbReference>
<dbReference type="PANTHER" id="PTHR43580:SF2">
    <property type="entry name" value="CYTOKINE-LIKE NUCLEAR FACTOR N-PAC"/>
    <property type="match status" value="1"/>
</dbReference>
<protein>
    <submittedName>
        <fullName evidence="6">Oxidoreductase</fullName>
    </submittedName>
</protein>
<accession>A0A2N7VKX2</accession>
<reference evidence="6 7" key="1">
    <citation type="submission" date="2018-01" db="EMBL/GenBank/DDBJ databases">
        <title>Whole genome analyses suggest that Burkholderia sensu lato contains two further novel genera in the rhizoxinica-symbiotica group Mycetohabitans gen. nov., and Trinickia gen. nov.: implications for the evolution of diazotrophy and nodulation in the Burkholderiaceae.</title>
        <authorList>
            <person name="Estrada-de los Santos P."/>
            <person name="Palmer M."/>
            <person name="Chavez-Ramirez B."/>
            <person name="Beukes C."/>
            <person name="Steenkamp E.T."/>
            <person name="Hirsch A.M."/>
            <person name="Manyaka P."/>
            <person name="Maluk M."/>
            <person name="Lafos M."/>
            <person name="Crook M."/>
            <person name="Gross E."/>
            <person name="Simon M.F."/>
            <person name="Bueno dos Reis Junior F."/>
            <person name="Poole P.S."/>
            <person name="Venter S.N."/>
            <person name="James E.K."/>
        </authorList>
    </citation>
    <scope>NUCLEOTIDE SEQUENCE [LARGE SCALE GENOMIC DNA]</scope>
    <source>
        <strain evidence="6 7">GP25-8</strain>
    </source>
</reference>
<dbReference type="PROSITE" id="PS00895">
    <property type="entry name" value="3_HYDROXYISOBUT_DH"/>
    <property type="match status" value="1"/>
</dbReference>
<evidence type="ECO:0000259" key="4">
    <source>
        <dbReference type="Pfam" id="PF03446"/>
    </source>
</evidence>
<keyword evidence="7" id="KW-1185">Reference proteome</keyword>
<name>A0A2N7VKX2_9BURK</name>
<dbReference type="PIRSF" id="PIRSF000103">
    <property type="entry name" value="HIBADH"/>
    <property type="match status" value="1"/>
</dbReference>
<dbReference type="SUPFAM" id="SSF51735">
    <property type="entry name" value="NAD(P)-binding Rossmann-fold domains"/>
    <property type="match status" value="1"/>
</dbReference>
<proteinExistence type="predicted"/>
<dbReference type="GO" id="GO:0050661">
    <property type="term" value="F:NADP binding"/>
    <property type="evidence" value="ECO:0007669"/>
    <property type="project" value="InterPro"/>
</dbReference>
<evidence type="ECO:0000313" key="7">
    <source>
        <dbReference type="Proteomes" id="UP000235347"/>
    </source>
</evidence>
<dbReference type="GO" id="GO:0051287">
    <property type="term" value="F:NAD binding"/>
    <property type="evidence" value="ECO:0007669"/>
    <property type="project" value="InterPro"/>
</dbReference>
<dbReference type="GO" id="GO:0016054">
    <property type="term" value="P:organic acid catabolic process"/>
    <property type="evidence" value="ECO:0007669"/>
    <property type="project" value="UniProtKB-ARBA"/>
</dbReference>
<feature type="domain" description="3-hydroxyisobutyrate dehydrogenase-like NAD-binding" evidence="5">
    <location>
        <begin position="164"/>
        <end position="277"/>
    </location>
</feature>
<evidence type="ECO:0000259" key="5">
    <source>
        <dbReference type="Pfam" id="PF14833"/>
    </source>
</evidence>
<dbReference type="SUPFAM" id="SSF48179">
    <property type="entry name" value="6-phosphogluconate dehydrogenase C-terminal domain-like"/>
    <property type="match status" value="1"/>
</dbReference>
<dbReference type="InterPro" id="IPR006115">
    <property type="entry name" value="6PGDH_NADP-bd"/>
</dbReference>
<feature type="domain" description="6-phosphogluconate dehydrogenase NADP-binding" evidence="4">
    <location>
        <begin position="2"/>
        <end position="156"/>
    </location>
</feature>
<dbReference type="AlphaFoldDB" id="A0A2N7VKX2"/>
<dbReference type="InterPro" id="IPR029154">
    <property type="entry name" value="HIBADH-like_NADP-bd"/>
</dbReference>
<sequence length="292" mass="30541">MDIGFIGLGNMGHAMVENMLKAGHRVRVWNRTRERAEPLAALGAQIVDEPGAAFSGDAVFSMLADDAAVREVIDAALLDRAPRGLVHVNMATVSVALAQALAHDHAARGLHYVAAPVLGRPDVAAAAKLTIIAAGPAEAIDRVQPIFDAIGQKTWRIGSLPEQANVIKLAANFTLAAAVETLGEAASLLSAHGVAVTDYLDVITSSVFPGPVYAGYGKLVAERRYEPAMFKARLGLKDVRLALEAAEATSTPLPLGSLLRDNLLDVVAHGDGEKDFAVLGEVAARRAGRAAP</sequence>
<evidence type="ECO:0000256" key="1">
    <source>
        <dbReference type="ARBA" id="ARBA00023002"/>
    </source>
</evidence>
<evidence type="ECO:0000256" key="2">
    <source>
        <dbReference type="ARBA" id="ARBA00023027"/>
    </source>
</evidence>
<dbReference type="PANTHER" id="PTHR43580">
    <property type="entry name" value="OXIDOREDUCTASE GLYR1-RELATED"/>
    <property type="match status" value="1"/>
</dbReference>
<dbReference type="InterPro" id="IPR013328">
    <property type="entry name" value="6PGD_dom2"/>
</dbReference>
<evidence type="ECO:0000256" key="3">
    <source>
        <dbReference type="PIRSR" id="PIRSR000103-1"/>
    </source>
</evidence>
<dbReference type="GO" id="GO:0016491">
    <property type="term" value="F:oxidoreductase activity"/>
    <property type="evidence" value="ECO:0007669"/>
    <property type="project" value="UniProtKB-KW"/>
</dbReference>
<dbReference type="Pfam" id="PF14833">
    <property type="entry name" value="NAD_binding_11"/>
    <property type="match status" value="1"/>
</dbReference>
<dbReference type="RefSeq" id="WP_102612352.1">
    <property type="nucleotide sequence ID" value="NZ_CADIKD010000024.1"/>
</dbReference>
<dbReference type="EMBL" id="PNYB01000028">
    <property type="protein sequence ID" value="PMS17787.1"/>
    <property type="molecule type" value="Genomic_DNA"/>
</dbReference>
<keyword evidence="2" id="KW-0520">NAD</keyword>
<dbReference type="Gene3D" id="3.40.50.720">
    <property type="entry name" value="NAD(P)-binding Rossmann-like Domain"/>
    <property type="match status" value="1"/>
</dbReference>
<evidence type="ECO:0000313" key="6">
    <source>
        <dbReference type="EMBL" id="PMS17787.1"/>
    </source>
</evidence>